<organism evidence="10 11">
    <name type="scientific">Oceanobacillus locisalsi</name>
    <dbReference type="NCBI Taxonomy" id="546107"/>
    <lineage>
        <taxon>Bacteria</taxon>
        <taxon>Bacillati</taxon>
        <taxon>Bacillota</taxon>
        <taxon>Bacilli</taxon>
        <taxon>Bacillales</taxon>
        <taxon>Bacillaceae</taxon>
        <taxon>Oceanobacillus</taxon>
    </lineage>
</organism>
<dbReference type="InterPro" id="IPR045186">
    <property type="entry name" value="Indole-3-glycerol_P_synth"/>
</dbReference>
<dbReference type="Pfam" id="PF00218">
    <property type="entry name" value="IGPS"/>
    <property type="match status" value="1"/>
</dbReference>
<dbReference type="HAMAP" id="MF_00134_A">
    <property type="entry name" value="IGPS_A"/>
    <property type="match status" value="1"/>
</dbReference>
<evidence type="ECO:0000256" key="3">
    <source>
        <dbReference type="ARBA" id="ARBA00022605"/>
    </source>
</evidence>
<keyword evidence="11" id="KW-1185">Reference proteome</keyword>
<dbReference type="SUPFAM" id="SSF51366">
    <property type="entry name" value="Ribulose-phoshate binding barrel"/>
    <property type="match status" value="1"/>
</dbReference>
<dbReference type="Gene3D" id="3.20.20.70">
    <property type="entry name" value="Aldolase class I"/>
    <property type="match status" value="1"/>
</dbReference>
<dbReference type="CDD" id="cd00331">
    <property type="entry name" value="IGPS"/>
    <property type="match status" value="1"/>
</dbReference>
<dbReference type="NCBIfam" id="NF001371">
    <property type="entry name" value="PRK00278.1-3"/>
    <property type="match status" value="1"/>
</dbReference>
<dbReference type="InterPro" id="IPR013798">
    <property type="entry name" value="Indole-3-glycerol_P_synth_dom"/>
</dbReference>
<comment type="similarity">
    <text evidence="8">Belongs to the TrpC family.</text>
</comment>
<dbReference type="PANTHER" id="PTHR22854">
    <property type="entry name" value="TRYPTOPHAN BIOSYNTHESIS PROTEIN"/>
    <property type="match status" value="1"/>
</dbReference>
<evidence type="ECO:0000256" key="4">
    <source>
        <dbReference type="ARBA" id="ARBA00022793"/>
    </source>
</evidence>
<dbReference type="HAMAP" id="MF_00134_B">
    <property type="entry name" value="IGPS_B"/>
    <property type="match status" value="1"/>
</dbReference>
<evidence type="ECO:0000313" key="11">
    <source>
        <dbReference type="Proteomes" id="UP001597041"/>
    </source>
</evidence>
<sequence>MTFLEKIIDKKKQEVAERKLQSDGKYTRNHPIYSFHDSVQANDQMSIIAEIKRSSPSKGEIQMDVDILKQAQQYEQAGASAISVLTDESFFHGSMDDLKAVSEAVSIPVLCKDFMIDEIQIDDAKNAGASIILLILAALPLERFQRLYHYATEQGLEVLCEVHNAEELKDALTVSPKIVGINNRNLKTFEVDLQTTPELIQQINENSMTIISESGMRTKADAELAQDAGANTILVGETLMRSDNVEKDMQALQVPLSSPSKGVS</sequence>
<dbReference type="RefSeq" id="WP_379590709.1">
    <property type="nucleotide sequence ID" value="NZ_JBHTKK010000002.1"/>
</dbReference>
<feature type="domain" description="Indole-3-glycerol phosphate synthase" evidence="9">
    <location>
        <begin position="4"/>
        <end position="252"/>
    </location>
</feature>
<keyword evidence="5 8" id="KW-0822">Tryptophan biosynthesis</keyword>
<protein>
    <recommendedName>
        <fullName evidence="8">Indole-3-glycerol phosphate synthase</fullName>
        <shortName evidence="8">IGPS</shortName>
        <ecNumber evidence="8">4.1.1.48</ecNumber>
    </recommendedName>
</protein>
<evidence type="ECO:0000313" key="10">
    <source>
        <dbReference type="EMBL" id="MFD1065151.1"/>
    </source>
</evidence>
<dbReference type="EC" id="4.1.1.48" evidence="8"/>
<evidence type="ECO:0000256" key="6">
    <source>
        <dbReference type="ARBA" id="ARBA00023141"/>
    </source>
</evidence>
<evidence type="ECO:0000256" key="2">
    <source>
        <dbReference type="ARBA" id="ARBA00004696"/>
    </source>
</evidence>
<evidence type="ECO:0000256" key="8">
    <source>
        <dbReference type="HAMAP-Rule" id="MF_00134"/>
    </source>
</evidence>
<keyword evidence="4 8" id="KW-0210">Decarboxylase</keyword>
<reference evidence="11" key="1">
    <citation type="journal article" date="2019" name="Int. J. Syst. Evol. Microbiol.">
        <title>The Global Catalogue of Microorganisms (GCM) 10K type strain sequencing project: providing services to taxonomists for standard genome sequencing and annotation.</title>
        <authorList>
            <consortium name="The Broad Institute Genomics Platform"/>
            <consortium name="The Broad Institute Genome Sequencing Center for Infectious Disease"/>
            <person name="Wu L."/>
            <person name="Ma J."/>
        </authorList>
    </citation>
    <scope>NUCLEOTIDE SEQUENCE [LARGE SCALE GENOMIC DNA]</scope>
    <source>
        <strain evidence="11">CCUG 56608</strain>
    </source>
</reference>
<evidence type="ECO:0000256" key="5">
    <source>
        <dbReference type="ARBA" id="ARBA00022822"/>
    </source>
</evidence>
<evidence type="ECO:0000256" key="1">
    <source>
        <dbReference type="ARBA" id="ARBA00001633"/>
    </source>
</evidence>
<dbReference type="NCBIfam" id="NF001377">
    <property type="entry name" value="PRK00278.2-4"/>
    <property type="match status" value="1"/>
</dbReference>
<dbReference type="InterPro" id="IPR011060">
    <property type="entry name" value="RibuloseP-bd_barrel"/>
</dbReference>
<keyword evidence="6 8" id="KW-0057">Aromatic amino acid biosynthesis</keyword>
<evidence type="ECO:0000259" key="9">
    <source>
        <dbReference type="Pfam" id="PF00218"/>
    </source>
</evidence>
<keyword evidence="7 8" id="KW-0456">Lyase</keyword>
<dbReference type="PANTHER" id="PTHR22854:SF2">
    <property type="entry name" value="INDOLE-3-GLYCEROL-PHOSPHATE SYNTHASE"/>
    <property type="match status" value="1"/>
</dbReference>
<keyword evidence="3 8" id="KW-0028">Amino-acid biosynthesis</keyword>
<comment type="catalytic activity">
    <reaction evidence="1 8">
        <text>1-(2-carboxyphenylamino)-1-deoxy-D-ribulose 5-phosphate + H(+) = (1S,2R)-1-C-(indol-3-yl)glycerol 3-phosphate + CO2 + H2O</text>
        <dbReference type="Rhea" id="RHEA:23476"/>
        <dbReference type="ChEBI" id="CHEBI:15377"/>
        <dbReference type="ChEBI" id="CHEBI:15378"/>
        <dbReference type="ChEBI" id="CHEBI:16526"/>
        <dbReference type="ChEBI" id="CHEBI:58613"/>
        <dbReference type="ChEBI" id="CHEBI:58866"/>
        <dbReference type="EC" id="4.1.1.48"/>
    </reaction>
</comment>
<dbReference type="GO" id="GO:0004425">
    <property type="term" value="F:indole-3-glycerol-phosphate synthase activity"/>
    <property type="evidence" value="ECO:0007669"/>
    <property type="project" value="UniProtKB-EC"/>
</dbReference>
<dbReference type="InterPro" id="IPR013785">
    <property type="entry name" value="Aldolase_TIM"/>
</dbReference>
<name>A0ABW3NES0_9BACI</name>
<dbReference type="Proteomes" id="UP001597041">
    <property type="component" value="Unassembled WGS sequence"/>
</dbReference>
<dbReference type="InterPro" id="IPR001468">
    <property type="entry name" value="Indole-3-GlycerolPSynthase_CS"/>
</dbReference>
<comment type="caution">
    <text evidence="10">The sequence shown here is derived from an EMBL/GenBank/DDBJ whole genome shotgun (WGS) entry which is preliminary data.</text>
</comment>
<dbReference type="EMBL" id="JBHTKK010000002">
    <property type="protein sequence ID" value="MFD1065151.1"/>
    <property type="molecule type" value="Genomic_DNA"/>
</dbReference>
<evidence type="ECO:0000256" key="7">
    <source>
        <dbReference type="ARBA" id="ARBA00023239"/>
    </source>
</evidence>
<proteinExistence type="inferred from homology"/>
<accession>A0ABW3NES0</accession>
<dbReference type="PROSITE" id="PS00614">
    <property type="entry name" value="IGPS"/>
    <property type="match status" value="1"/>
</dbReference>
<gene>
    <name evidence="8 10" type="primary">trpC</name>
    <name evidence="10" type="ORF">ACFQ19_03850</name>
</gene>
<comment type="pathway">
    <text evidence="2 8">Amino-acid biosynthesis; L-tryptophan biosynthesis; L-tryptophan from chorismate: step 4/5.</text>
</comment>